<keyword evidence="3 5" id="KW-1015">Disulfide bond</keyword>
<dbReference type="InterPro" id="IPR036861">
    <property type="entry name" value="Endochitinase-like_sf"/>
</dbReference>
<keyword evidence="4" id="KW-0873">Pyrrolidone carboxylic acid</keyword>
<reference evidence="7" key="1">
    <citation type="submission" date="2015-06" db="UniProtKB">
        <authorList>
            <consortium name="EnsemblPlants"/>
        </authorList>
    </citation>
    <scope>IDENTIFICATION</scope>
</reference>
<feature type="domain" description="Chitin-binding type-1" evidence="6">
    <location>
        <begin position="26"/>
        <end position="70"/>
    </location>
</feature>
<dbReference type="Pfam" id="PF13966">
    <property type="entry name" value="zf-RVT"/>
    <property type="match status" value="1"/>
</dbReference>
<dbReference type="SUPFAM" id="SSF57016">
    <property type="entry name" value="Plant lectins/antimicrobial peptides"/>
    <property type="match status" value="2"/>
</dbReference>
<name>M8APJ1_AEGTA</name>
<evidence type="ECO:0000313" key="7">
    <source>
        <dbReference type="EnsemblPlants" id="EMT06476"/>
    </source>
</evidence>
<dbReference type="EnsemblPlants" id="EMT06476">
    <property type="protein sequence ID" value="EMT06476"/>
    <property type="gene ID" value="F775_15962"/>
</dbReference>
<keyword evidence="2" id="KW-0430">Lectin</keyword>
<feature type="disulfide bond" evidence="5">
    <location>
        <begin position="83"/>
        <end position="95"/>
    </location>
</feature>
<evidence type="ECO:0000256" key="5">
    <source>
        <dbReference type="PROSITE-ProRule" id="PRU00261"/>
    </source>
</evidence>
<dbReference type="InterPro" id="IPR026960">
    <property type="entry name" value="RVT-Znf"/>
</dbReference>
<dbReference type="InterPro" id="IPR018371">
    <property type="entry name" value="Chitin-binding_1_CS"/>
</dbReference>
<dbReference type="Pfam" id="PF00187">
    <property type="entry name" value="Chitin_bind_1"/>
    <property type="match status" value="2"/>
</dbReference>
<feature type="disulfide bond" evidence="5">
    <location>
        <begin position="74"/>
        <end position="89"/>
    </location>
</feature>
<dbReference type="SMART" id="SM00270">
    <property type="entry name" value="ChtBD1"/>
    <property type="match status" value="2"/>
</dbReference>
<keyword evidence="1 5" id="KW-0147">Chitin-binding</keyword>
<comment type="caution">
    <text evidence="5">Lacks conserved residue(s) required for the propagation of feature annotation.</text>
</comment>
<accession>M8APJ1</accession>
<dbReference type="InterPro" id="IPR001002">
    <property type="entry name" value="Chitin-bd_1"/>
</dbReference>
<dbReference type="Gene3D" id="3.30.60.10">
    <property type="entry name" value="Endochitinase-like"/>
    <property type="match status" value="2"/>
</dbReference>
<dbReference type="GO" id="GO:0030246">
    <property type="term" value="F:carbohydrate binding"/>
    <property type="evidence" value="ECO:0007669"/>
    <property type="project" value="UniProtKB-KW"/>
</dbReference>
<dbReference type="PANTHER" id="PTHR47849">
    <property type="entry name" value="CHITIN-BINDING LECTIN 1"/>
    <property type="match status" value="1"/>
</dbReference>
<sequence length="266" mass="28319">MKGLLLCALALAFAAVTTHAQLQSCPTRCGKQADGMECPNNLCCSKDGYCGLGVDYCSTGAGCQSGACYDNKICGAQANGTLCPNNHCCGSGGRCGHGSEYCSNGCQNGPCWANLKCGHLDNASMVTVAWDRSSVVLAAKTALAARTSRVATRLMVQHAPTTIVAACMGLVGLARITVVRAGRAAHATSVTVVELDEPTEYDILWKCTANGQYSTASAYKAQFLRMVLSPIHRMVWKAWAPPKVKFFAWLALQDRIWTADRLVKRG</sequence>
<proteinExistence type="predicted"/>
<feature type="disulfide bond" evidence="5">
    <location>
        <begin position="43"/>
        <end position="57"/>
    </location>
</feature>
<dbReference type="PROSITE" id="PS50941">
    <property type="entry name" value="CHIT_BIND_I_2"/>
    <property type="match status" value="2"/>
</dbReference>
<feature type="domain" description="Chitin-binding type-1" evidence="6">
    <location>
        <begin position="71"/>
        <end position="113"/>
    </location>
</feature>
<organism evidence="7">
    <name type="scientific">Aegilops tauschii</name>
    <name type="common">Tausch's goatgrass</name>
    <name type="synonym">Aegilops squarrosa</name>
    <dbReference type="NCBI Taxonomy" id="37682"/>
    <lineage>
        <taxon>Eukaryota</taxon>
        <taxon>Viridiplantae</taxon>
        <taxon>Streptophyta</taxon>
        <taxon>Embryophyta</taxon>
        <taxon>Tracheophyta</taxon>
        <taxon>Spermatophyta</taxon>
        <taxon>Magnoliopsida</taxon>
        <taxon>Liliopsida</taxon>
        <taxon>Poales</taxon>
        <taxon>Poaceae</taxon>
        <taxon>BOP clade</taxon>
        <taxon>Pooideae</taxon>
        <taxon>Triticodae</taxon>
        <taxon>Triticeae</taxon>
        <taxon>Triticinae</taxon>
        <taxon>Aegilops</taxon>
    </lineage>
</organism>
<dbReference type="PROSITE" id="PS00026">
    <property type="entry name" value="CHIT_BIND_I_1"/>
    <property type="match status" value="1"/>
</dbReference>
<dbReference type="AlphaFoldDB" id="M8APJ1"/>
<feature type="disulfide bond" evidence="5">
    <location>
        <begin position="38"/>
        <end position="50"/>
    </location>
</feature>
<evidence type="ECO:0000256" key="4">
    <source>
        <dbReference type="ARBA" id="ARBA00023283"/>
    </source>
</evidence>
<dbReference type="CDD" id="cd00035">
    <property type="entry name" value="ChtBD1"/>
    <property type="match status" value="2"/>
</dbReference>
<evidence type="ECO:0000256" key="3">
    <source>
        <dbReference type="ARBA" id="ARBA00023157"/>
    </source>
</evidence>
<feature type="disulfide bond" evidence="5">
    <location>
        <begin position="88"/>
        <end position="102"/>
    </location>
</feature>
<evidence type="ECO:0000259" key="6">
    <source>
        <dbReference type="PROSITE" id="PS50941"/>
    </source>
</evidence>
<protein>
    <submittedName>
        <fullName evidence="7">Putative Agglutinin isolectin 3</fullName>
    </submittedName>
</protein>
<dbReference type="PANTHER" id="PTHR47849:SF11">
    <property type="entry name" value="CHITIN-BINDING TYPE-1 DOMAIN-CONTAINING PROTEIN"/>
    <property type="match status" value="1"/>
</dbReference>
<evidence type="ECO:0000256" key="2">
    <source>
        <dbReference type="ARBA" id="ARBA00022734"/>
    </source>
</evidence>
<feature type="disulfide bond" evidence="5">
    <location>
        <begin position="29"/>
        <end position="44"/>
    </location>
</feature>
<dbReference type="GO" id="GO:0008061">
    <property type="term" value="F:chitin binding"/>
    <property type="evidence" value="ECO:0007669"/>
    <property type="project" value="UniProtKB-UniRule"/>
</dbReference>
<evidence type="ECO:0000256" key="1">
    <source>
        <dbReference type="ARBA" id="ARBA00022669"/>
    </source>
</evidence>